<sequence length="224" mass="25628">SLVRLGNAMPVECPIPIPRLTSKQFGDLDFRVMPVAFEVHNDLGCNWNEIAYQSEMSVKIFDRFGRSDREVPLTVTFGNFQKTYRLDLVVESAGRYELKTVAAIKESHIGQVLNYLRLLDATRAKIVNFRLRRVESKFVNCSDTLAQRRAFEVDSGDYRGPAILLDVTISMLRDLGTKLANSLYTECLLSNVGHTQRRQIWRDRNVYQDFDLVAQDEAFVVTSL</sequence>
<comment type="caution">
    <text evidence="1">The sequence shown here is derived from an EMBL/GenBank/DDBJ whole genome shotgun (WGS) entry which is preliminary data.</text>
</comment>
<name>M5RKW5_9BACT</name>
<dbReference type="InterPro" id="IPR026350">
    <property type="entry name" value="GxxExxY"/>
</dbReference>
<proteinExistence type="predicted"/>
<dbReference type="Pfam" id="PF13366">
    <property type="entry name" value="PDDEXK_3"/>
    <property type="match status" value="1"/>
</dbReference>
<dbReference type="NCBIfam" id="TIGR04256">
    <property type="entry name" value="GxxExxY"/>
    <property type="match status" value="1"/>
</dbReference>
<dbReference type="EMBL" id="ANOG01000453">
    <property type="protein sequence ID" value="EMI19955.1"/>
    <property type="molecule type" value="Genomic_DNA"/>
</dbReference>
<feature type="non-terminal residue" evidence="1">
    <location>
        <position position="224"/>
    </location>
</feature>
<feature type="non-terminal residue" evidence="1">
    <location>
        <position position="1"/>
    </location>
</feature>
<gene>
    <name evidence="1" type="ORF">RMSM_03118</name>
</gene>
<dbReference type="Proteomes" id="UP000011991">
    <property type="component" value="Unassembled WGS sequence"/>
</dbReference>
<evidence type="ECO:0000313" key="1">
    <source>
        <dbReference type="EMBL" id="EMI19955.1"/>
    </source>
</evidence>
<accession>M5RKW5</accession>
<organism evidence="1 2">
    <name type="scientific">Rhodopirellula maiorica SM1</name>
    <dbReference type="NCBI Taxonomy" id="1265738"/>
    <lineage>
        <taxon>Bacteria</taxon>
        <taxon>Pseudomonadati</taxon>
        <taxon>Planctomycetota</taxon>
        <taxon>Planctomycetia</taxon>
        <taxon>Pirellulales</taxon>
        <taxon>Pirellulaceae</taxon>
        <taxon>Novipirellula</taxon>
    </lineage>
</organism>
<keyword evidence="2" id="KW-1185">Reference proteome</keyword>
<protein>
    <submittedName>
        <fullName evidence="1">Uncharacterized protein</fullName>
    </submittedName>
</protein>
<evidence type="ECO:0000313" key="2">
    <source>
        <dbReference type="Proteomes" id="UP000011991"/>
    </source>
</evidence>
<dbReference type="AlphaFoldDB" id="M5RKW5"/>
<reference evidence="1 2" key="1">
    <citation type="journal article" date="2013" name="Mar. Genomics">
        <title>Expression of sulfatases in Rhodopirellula baltica and the diversity of sulfatases in the genus Rhodopirellula.</title>
        <authorList>
            <person name="Wegner C.E."/>
            <person name="Richter-Heitmann T."/>
            <person name="Klindworth A."/>
            <person name="Klockow C."/>
            <person name="Richter M."/>
            <person name="Achstetter T."/>
            <person name="Glockner F.O."/>
            <person name="Harder J."/>
        </authorList>
    </citation>
    <scope>NUCLEOTIDE SEQUENCE [LARGE SCALE GENOMIC DNA]</scope>
    <source>
        <strain evidence="1 2">SM1</strain>
    </source>
</reference>